<organism evidence="4 5">
    <name type="scientific">Actinomadura adrarensis</name>
    <dbReference type="NCBI Taxonomy" id="1819600"/>
    <lineage>
        <taxon>Bacteria</taxon>
        <taxon>Bacillati</taxon>
        <taxon>Actinomycetota</taxon>
        <taxon>Actinomycetes</taxon>
        <taxon>Streptosporangiales</taxon>
        <taxon>Thermomonosporaceae</taxon>
        <taxon>Actinomadura</taxon>
    </lineage>
</organism>
<keyword evidence="2" id="KW-0732">Signal</keyword>
<feature type="region of interest" description="Disordered" evidence="1">
    <location>
        <begin position="122"/>
        <end position="145"/>
    </location>
</feature>
<evidence type="ECO:0000259" key="3">
    <source>
        <dbReference type="Pfam" id="PF03713"/>
    </source>
</evidence>
<evidence type="ECO:0000313" key="5">
    <source>
        <dbReference type="Proteomes" id="UP001597083"/>
    </source>
</evidence>
<feature type="signal peptide" evidence="2">
    <location>
        <begin position="1"/>
        <end position="19"/>
    </location>
</feature>
<reference evidence="5" key="1">
    <citation type="journal article" date="2019" name="Int. J. Syst. Evol. Microbiol.">
        <title>The Global Catalogue of Microorganisms (GCM) 10K type strain sequencing project: providing services to taxonomists for standard genome sequencing and annotation.</title>
        <authorList>
            <consortium name="The Broad Institute Genomics Platform"/>
            <consortium name="The Broad Institute Genome Sequencing Center for Infectious Disease"/>
            <person name="Wu L."/>
            <person name="Ma J."/>
        </authorList>
    </citation>
    <scope>NUCLEOTIDE SEQUENCE [LARGE SCALE GENOMIC DNA]</scope>
    <source>
        <strain evidence="5">JCM 31696</strain>
    </source>
</reference>
<dbReference type="PROSITE" id="PS51257">
    <property type="entry name" value="PROKAR_LIPOPROTEIN"/>
    <property type="match status" value="1"/>
</dbReference>
<gene>
    <name evidence="4" type="ORF">ACFQ07_31155</name>
</gene>
<name>A0ABW3CSF0_9ACTN</name>
<proteinExistence type="predicted"/>
<dbReference type="Pfam" id="PF03713">
    <property type="entry name" value="DUF305"/>
    <property type="match status" value="1"/>
</dbReference>
<feature type="chain" id="PRO_5045457812" evidence="2">
    <location>
        <begin position="20"/>
        <end position="145"/>
    </location>
</feature>
<dbReference type="Proteomes" id="UP001597083">
    <property type="component" value="Unassembled WGS sequence"/>
</dbReference>
<dbReference type="Gene3D" id="1.20.1260.10">
    <property type="match status" value="1"/>
</dbReference>
<feature type="region of interest" description="Disordered" evidence="1">
    <location>
        <begin position="22"/>
        <end position="59"/>
    </location>
</feature>
<sequence>MRVRIVAVAVASVLVTTLAAGCSGDEGQEAGPKSTVIVPGRPGEPNKTEVRGPATAKPPTAEEIRFIQMMIPHHRQALEMSALAPDRATNAQVKSLAERIHVSQKGEISAMESWLKQNERAVKANQDGGHAGHGAPSATASGHAN</sequence>
<comment type="caution">
    <text evidence="4">The sequence shown here is derived from an EMBL/GenBank/DDBJ whole genome shotgun (WGS) entry which is preliminary data.</text>
</comment>
<dbReference type="InterPro" id="IPR012347">
    <property type="entry name" value="Ferritin-like"/>
</dbReference>
<feature type="non-terminal residue" evidence="4">
    <location>
        <position position="145"/>
    </location>
</feature>
<protein>
    <submittedName>
        <fullName evidence="4">DUF305 domain-containing protein</fullName>
    </submittedName>
</protein>
<dbReference type="PANTHER" id="PTHR36933">
    <property type="entry name" value="SLL0788 PROTEIN"/>
    <property type="match status" value="1"/>
</dbReference>
<accession>A0ABW3CSF0</accession>
<keyword evidence="5" id="KW-1185">Reference proteome</keyword>
<dbReference type="EMBL" id="JBHTIR010004238">
    <property type="protein sequence ID" value="MFD0856732.1"/>
    <property type="molecule type" value="Genomic_DNA"/>
</dbReference>
<evidence type="ECO:0000313" key="4">
    <source>
        <dbReference type="EMBL" id="MFD0856732.1"/>
    </source>
</evidence>
<dbReference type="InterPro" id="IPR005183">
    <property type="entry name" value="DUF305_CopM-like"/>
</dbReference>
<feature type="domain" description="DUF305" evidence="3">
    <location>
        <begin position="63"/>
        <end position="136"/>
    </location>
</feature>
<evidence type="ECO:0000256" key="2">
    <source>
        <dbReference type="SAM" id="SignalP"/>
    </source>
</evidence>
<evidence type="ECO:0000256" key="1">
    <source>
        <dbReference type="SAM" id="MobiDB-lite"/>
    </source>
</evidence>
<dbReference type="PANTHER" id="PTHR36933:SF1">
    <property type="entry name" value="SLL0788 PROTEIN"/>
    <property type="match status" value="1"/>
</dbReference>